<keyword evidence="1" id="KW-0812">Transmembrane</keyword>
<name>A0A1F5Q2I4_9BACT</name>
<keyword evidence="1" id="KW-1133">Transmembrane helix</keyword>
<protein>
    <recommendedName>
        <fullName evidence="4">Rod shape-determining protein MreD</fullName>
    </recommendedName>
</protein>
<gene>
    <name evidence="2" type="ORF">A3B10_01890</name>
</gene>
<dbReference type="InterPro" id="IPR046487">
    <property type="entry name" value="DUF6580"/>
</dbReference>
<feature type="transmembrane region" description="Helical" evidence="1">
    <location>
        <begin position="64"/>
        <end position="81"/>
    </location>
</feature>
<reference evidence="2 3" key="1">
    <citation type="journal article" date="2016" name="Nat. Commun.">
        <title>Thousands of microbial genomes shed light on interconnected biogeochemical processes in an aquifer system.</title>
        <authorList>
            <person name="Anantharaman K."/>
            <person name="Brown C.T."/>
            <person name="Hug L.A."/>
            <person name="Sharon I."/>
            <person name="Castelle C.J."/>
            <person name="Probst A.J."/>
            <person name="Thomas B.C."/>
            <person name="Singh A."/>
            <person name="Wilkins M.J."/>
            <person name="Karaoz U."/>
            <person name="Brodie E.L."/>
            <person name="Williams K.H."/>
            <person name="Hubbard S.S."/>
            <person name="Banfield J.F."/>
        </authorList>
    </citation>
    <scope>NUCLEOTIDE SEQUENCE [LARGE SCALE GENOMIC DNA]</scope>
</reference>
<organism evidence="2 3">
    <name type="scientific">Candidatus Doudnabacteria bacterium RIFCSPLOWO2_01_FULL_44_21</name>
    <dbReference type="NCBI Taxonomy" id="1817841"/>
    <lineage>
        <taxon>Bacteria</taxon>
        <taxon>Candidatus Doudnaibacteriota</taxon>
    </lineage>
</organism>
<feature type="transmembrane region" description="Helical" evidence="1">
    <location>
        <begin position="88"/>
        <end position="111"/>
    </location>
</feature>
<dbReference type="AlphaFoldDB" id="A0A1F5Q2I4"/>
<keyword evidence="1" id="KW-0472">Membrane</keyword>
<comment type="caution">
    <text evidence="2">The sequence shown here is derived from an EMBL/GenBank/DDBJ whole genome shotgun (WGS) entry which is preliminary data.</text>
</comment>
<feature type="transmembrane region" description="Helical" evidence="1">
    <location>
        <begin position="20"/>
        <end position="36"/>
    </location>
</feature>
<sequence length="171" mass="19313">MIVYFFILLGAVMRVIPHPANFAPIAAIALFGGVYLDKKQAVIVPLLAMAISDFFIGFDSMQSRLMVYGSFMLIGFIGLWVKRRKNIATVMGGSLIGSVIFYLITNFAFFYSPTMYPHNWQGVIASYINALPFFRNTVLGDLFYVGVLFGVYELARYYYGYKSKSPDSRQI</sequence>
<feature type="transmembrane region" description="Helical" evidence="1">
    <location>
        <begin position="142"/>
        <end position="159"/>
    </location>
</feature>
<accession>A0A1F5Q2I4</accession>
<feature type="transmembrane region" description="Helical" evidence="1">
    <location>
        <begin position="41"/>
        <end position="58"/>
    </location>
</feature>
<evidence type="ECO:0000313" key="3">
    <source>
        <dbReference type="Proteomes" id="UP000177281"/>
    </source>
</evidence>
<proteinExistence type="predicted"/>
<evidence type="ECO:0000313" key="2">
    <source>
        <dbReference type="EMBL" id="OGE96415.1"/>
    </source>
</evidence>
<dbReference type="STRING" id="1817841.A3B10_01890"/>
<dbReference type="EMBL" id="MFFB01000005">
    <property type="protein sequence ID" value="OGE96415.1"/>
    <property type="molecule type" value="Genomic_DNA"/>
</dbReference>
<dbReference type="Pfam" id="PF20221">
    <property type="entry name" value="DUF6580"/>
    <property type="match status" value="1"/>
</dbReference>
<dbReference type="Proteomes" id="UP000177281">
    <property type="component" value="Unassembled WGS sequence"/>
</dbReference>
<evidence type="ECO:0000256" key="1">
    <source>
        <dbReference type="SAM" id="Phobius"/>
    </source>
</evidence>
<evidence type="ECO:0008006" key="4">
    <source>
        <dbReference type="Google" id="ProtNLM"/>
    </source>
</evidence>